<accession>A0ABY1JYG7</accession>
<evidence type="ECO:0000313" key="1">
    <source>
        <dbReference type="EMBL" id="SIQ98476.1"/>
    </source>
</evidence>
<name>A0ABY1JYG7_9BACL</name>
<gene>
    <name evidence="1" type="ORF">SAMN05421578_105354</name>
</gene>
<keyword evidence="2" id="KW-1185">Reference proteome</keyword>
<comment type="caution">
    <text evidence="1">The sequence shown here is derived from an EMBL/GenBank/DDBJ whole genome shotgun (WGS) entry which is preliminary data.</text>
</comment>
<evidence type="ECO:0000313" key="2">
    <source>
        <dbReference type="Proteomes" id="UP000186666"/>
    </source>
</evidence>
<sequence length="71" mass="7759">MGALSLNLCAKIPNHIFVGYRTSIRPCYTITSICGDVVATTLGEAQEPAPAELIVRQVNAMIPSRFSIFQY</sequence>
<protein>
    <submittedName>
        <fullName evidence="1">Uncharacterized protein</fullName>
    </submittedName>
</protein>
<reference evidence="1 2" key="1">
    <citation type="submission" date="2017-01" db="EMBL/GenBank/DDBJ databases">
        <authorList>
            <person name="Varghese N."/>
            <person name="Submissions S."/>
        </authorList>
    </citation>
    <scope>NUCLEOTIDE SEQUENCE [LARGE SCALE GENOMIC DNA]</scope>
    <source>
        <strain evidence="1 2">ATCC 23464</strain>
    </source>
</reference>
<proteinExistence type="predicted"/>
<dbReference type="Proteomes" id="UP000186666">
    <property type="component" value="Unassembled WGS sequence"/>
</dbReference>
<dbReference type="EMBL" id="FTNK01000005">
    <property type="protein sequence ID" value="SIQ98476.1"/>
    <property type="molecule type" value="Genomic_DNA"/>
</dbReference>
<organism evidence="1 2">
    <name type="scientific">Paenibacillus macquariensis</name>
    <dbReference type="NCBI Taxonomy" id="948756"/>
    <lineage>
        <taxon>Bacteria</taxon>
        <taxon>Bacillati</taxon>
        <taxon>Bacillota</taxon>
        <taxon>Bacilli</taxon>
        <taxon>Bacillales</taxon>
        <taxon>Paenibacillaceae</taxon>
        <taxon>Paenibacillus</taxon>
    </lineage>
</organism>